<dbReference type="AlphaFoldDB" id="A0A418YBI0"/>
<dbReference type="InterPro" id="IPR021284">
    <property type="entry name" value="DUF2750"/>
</dbReference>
<keyword evidence="2" id="KW-1185">Reference proteome</keyword>
<sequence>MTKLTSDIKKNSQLFISDSQKSETVWGLCNAQGHWLSLDSSEFENAEVMPFWSQQDDARAVCQDEWADFVPNELSLSEFVEDWLVSLANEGVLIGINWTNDLEGEELEPKALVEMYL</sequence>
<accession>A0A418YBI0</accession>
<evidence type="ECO:0000313" key="2">
    <source>
        <dbReference type="Proteomes" id="UP000283255"/>
    </source>
</evidence>
<reference evidence="1 2" key="1">
    <citation type="submission" date="2018-09" db="EMBL/GenBank/DDBJ databases">
        <authorList>
            <person name="Wang F."/>
        </authorList>
    </citation>
    <scope>NUCLEOTIDE SEQUENCE [LARGE SCALE GENOMIC DNA]</scope>
    <source>
        <strain evidence="1 2">PLHSC7-2</strain>
    </source>
</reference>
<evidence type="ECO:0000313" key="1">
    <source>
        <dbReference type="EMBL" id="RJG40299.1"/>
    </source>
</evidence>
<dbReference type="Proteomes" id="UP000283255">
    <property type="component" value="Unassembled WGS sequence"/>
</dbReference>
<proteinExistence type="predicted"/>
<dbReference type="Pfam" id="PF11042">
    <property type="entry name" value="DUF2750"/>
    <property type="match status" value="1"/>
</dbReference>
<comment type="caution">
    <text evidence="1">The sequence shown here is derived from an EMBL/GenBank/DDBJ whole genome shotgun (WGS) entry which is preliminary data.</text>
</comment>
<name>A0A418YBI0_9GAMM</name>
<gene>
    <name evidence="1" type="ORF">D1Z90_16215</name>
</gene>
<organism evidence="1 2">
    <name type="scientific">Motilimonas pumila</name>
    <dbReference type="NCBI Taxonomy" id="2303987"/>
    <lineage>
        <taxon>Bacteria</taxon>
        <taxon>Pseudomonadati</taxon>
        <taxon>Pseudomonadota</taxon>
        <taxon>Gammaproteobacteria</taxon>
        <taxon>Alteromonadales</taxon>
        <taxon>Alteromonadales genera incertae sedis</taxon>
        <taxon>Motilimonas</taxon>
    </lineage>
</organism>
<protein>
    <submittedName>
        <fullName evidence="1">DUF2750 domain-containing protein</fullName>
    </submittedName>
</protein>
<dbReference type="RefSeq" id="WP_119911848.1">
    <property type="nucleotide sequence ID" value="NZ_QZCH01000025.1"/>
</dbReference>
<dbReference type="OrthoDB" id="5916942at2"/>
<reference evidence="1 2" key="2">
    <citation type="submission" date="2019-01" db="EMBL/GenBank/DDBJ databases">
        <title>Motilimonas pumilus sp. nov., isolated from the gut of sea cucumber (Apostichopus japonicus).</title>
        <authorList>
            <person name="Wang F.-Q."/>
            <person name="Ren L.-H."/>
            <person name="Lin Y.-W."/>
            <person name="Sun G.-H."/>
            <person name="Du Z.-J."/>
            <person name="Zhao J.-X."/>
            <person name="Liu X.-J."/>
            <person name="Liu L.-J."/>
        </authorList>
    </citation>
    <scope>NUCLEOTIDE SEQUENCE [LARGE SCALE GENOMIC DNA]</scope>
    <source>
        <strain evidence="1 2">PLHSC7-2</strain>
    </source>
</reference>
<dbReference type="EMBL" id="QZCH01000025">
    <property type="protein sequence ID" value="RJG40299.1"/>
    <property type="molecule type" value="Genomic_DNA"/>
</dbReference>